<reference evidence="3 4" key="1">
    <citation type="submission" date="2019-01" db="EMBL/GenBank/DDBJ databases">
        <title>PMF-metabolizing Aryl O-demethylase.</title>
        <authorList>
            <person name="Kim M."/>
        </authorList>
    </citation>
    <scope>NUCLEOTIDE SEQUENCE [LARGE SCALE GENOMIC DNA]</scope>
    <source>
        <strain evidence="3 4">PMF1</strain>
    </source>
</reference>
<dbReference type="EC" id="3.5.1.88" evidence="3"/>
<dbReference type="KEGG" id="bpro:PMF13cell1_05299"/>
<evidence type="ECO:0000256" key="2">
    <source>
        <dbReference type="ARBA" id="ARBA00023004"/>
    </source>
</evidence>
<accession>A0A4P6M7Z0</accession>
<keyword evidence="2" id="KW-0408">Iron</keyword>
<dbReference type="InterPro" id="IPR023635">
    <property type="entry name" value="Peptide_deformylase"/>
</dbReference>
<organism evidence="3 4">
    <name type="scientific">Blautia producta</name>
    <dbReference type="NCBI Taxonomy" id="33035"/>
    <lineage>
        <taxon>Bacteria</taxon>
        <taxon>Bacillati</taxon>
        <taxon>Bacillota</taxon>
        <taxon>Clostridia</taxon>
        <taxon>Lachnospirales</taxon>
        <taxon>Lachnospiraceae</taxon>
        <taxon>Blautia</taxon>
    </lineage>
</organism>
<dbReference type="RefSeq" id="WP_130182697.1">
    <property type="nucleotide sequence ID" value="NZ_CP035945.1"/>
</dbReference>
<dbReference type="PRINTS" id="PR01576">
    <property type="entry name" value="PDEFORMYLASE"/>
</dbReference>
<dbReference type="GO" id="GO:0042586">
    <property type="term" value="F:peptide deformylase activity"/>
    <property type="evidence" value="ECO:0007669"/>
    <property type="project" value="UniProtKB-EC"/>
</dbReference>
<evidence type="ECO:0000313" key="3">
    <source>
        <dbReference type="EMBL" id="QBE99713.1"/>
    </source>
</evidence>
<dbReference type="NCBIfam" id="NF006670">
    <property type="entry name" value="PRK09218.1"/>
    <property type="match status" value="1"/>
</dbReference>
<dbReference type="EMBL" id="CP035945">
    <property type="protein sequence ID" value="QBE99713.1"/>
    <property type="molecule type" value="Genomic_DNA"/>
</dbReference>
<proteinExistence type="inferred from homology"/>
<dbReference type="PIRSF" id="PIRSF004749">
    <property type="entry name" value="Pep_def"/>
    <property type="match status" value="1"/>
</dbReference>
<dbReference type="InterPro" id="IPR036821">
    <property type="entry name" value="Peptide_deformylase_sf"/>
</dbReference>
<dbReference type="Pfam" id="PF01327">
    <property type="entry name" value="Pep_deformylase"/>
    <property type="match status" value="1"/>
</dbReference>
<keyword evidence="3" id="KW-0378">Hydrolase</keyword>
<dbReference type="CDD" id="cd00487">
    <property type="entry name" value="Pep_deformylase"/>
    <property type="match status" value="1"/>
</dbReference>
<gene>
    <name evidence="3" type="primary">def</name>
    <name evidence="3" type="ORF">PMF13cell1_05299</name>
</gene>
<comment type="similarity">
    <text evidence="1">Belongs to the polypeptide deformylase family.</text>
</comment>
<dbReference type="AlphaFoldDB" id="A0A4P6M7Z0"/>
<dbReference type="PANTHER" id="PTHR10458">
    <property type="entry name" value="PEPTIDE DEFORMYLASE"/>
    <property type="match status" value="1"/>
</dbReference>
<name>A0A4P6M7Z0_9FIRM</name>
<dbReference type="SUPFAM" id="SSF56420">
    <property type="entry name" value="Peptide deformylase"/>
    <property type="match status" value="1"/>
</dbReference>
<dbReference type="Gene3D" id="3.90.45.10">
    <property type="entry name" value="Peptide deformylase"/>
    <property type="match status" value="1"/>
</dbReference>
<evidence type="ECO:0000313" key="4">
    <source>
        <dbReference type="Proteomes" id="UP000289794"/>
    </source>
</evidence>
<dbReference type="Proteomes" id="UP000289794">
    <property type="component" value="Chromosome"/>
</dbReference>
<sequence>MVRTVVRDTFFLSQKSEPAGRDDDEVVRDLLDTLQANRERCVGMAANMIGIKKRIIVVSTGEADLAMLNPVIIKKSMPYDTEEGCLSLEGSRKTRRYETIEVEYRDRDFKRCRQRFKGWTAQIIQHEIDHCDGIVI</sequence>
<evidence type="ECO:0000256" key="1">
    <source>
        <dbReference type="ARBA" id="ARBA00010759"/>
    </source>
</evidence>
<protein>
    <submittedName>
        <fullName evidence="3">Peptide deformylase</fullName>
        <ecNumber evidence="3">3.5.1.88</ecNumber>
    </submittedName>
</protein>
<dbReference type="PANTHER" id="PTHR10458:SF22">
    <property type="entry name" value="PEPTIDE DEFORMYLASE"/>
    <property type="match status" value="1"/>
</dbReference>